<evidence type="ECO:0000256" key="3">
    <source>
        <dbReference type="ARBA" id="ARBA00022723"/>
    </source>
</evidence>
<dbReference type="Proteomes" id="UP001501598">
    <property type="component" value="Unassembled WGS sequence"/>
</dbReference>
<protein>
    <submittedName>
        <fullName evidence="9">Molybdenum cofactor guanylyltransferase</fullName>
    </submittedName>
</protein>
<dbReference type="GO" id="GO:0016779">
    <property type="term" value="F:nucleotidyltransferase activity"/>
    <property type="evidence" value="ECO:0007669"/>
    <property type="project" value="UniProtKB-KW"/>
</dbReference>
<keyword evidence="7" id="KW-0501">Molybdenum cofactor biosynthesis</keyword>
<proteinExistence type="predicted"/>
<feature type="domain" description="MobA-like NTP transferase" evidence="8">
    <location>
        <begin position="1"/>
        <end position="135"/>
    </location>
</feature>
<evidence type="ECO:0000313" key="9">
    <source>
        <dbReference type="EMBL" id="GAA4556632.1"/>
    </source>
</evidence>
<evidence type="ECO:0000256" key="2">
    <source>
        <dbReference type="ARBA" id="ARBA00022679"/>
    </source>
</evidence>
<organism evidence="9 10">
    <name type="scientific">Pseudonocardia xishanensis</name>
    <dbReference type="NCBI Taxonomy" id="630995"/>
    <lineage>
        <taxon>Bacteria</taxon>
        <taxon>Bacillati</taxon>
        <taxon>Actinomycetota</taxon>
        <taxon>Actinomycetes</taxon>
        <taxon>Pseudonocardiales</taxon>
        <taxon>Pseudonocardiaceae</taxon>
        <taxon>Pseudonocardia</taxon>
    </lineage>
</organism>
<accession>A0ABP8S080</accession>
<reference evidence="10" key="1">
    <citation type="journal article" date="2019" name="Int. J. Syst. Evol. Microbiol.">
        <title>The Global Catalogue of Microorganisms (GCM) 10K type strain sequencing project: providing services to taxonomists for standard genome sequencing and annotation.</title>
        <authorList>
            <consortium name="The Broad Institute Genomics Platform"/>
            <consortium name="The Broad Institute Genome Sequencing Center for Infectious Disease"/>
            <person name="Wu L."/>
            <person name="Ma J."/>
        </authorList>
    </citation>
    <scope>NUCLEOTIDE SEQUENCE [LARGE SCALE GENOMIC DNA]</scope>
    <source>
        <strain evidence="10">JCM 17906</strain>
    </source>
</reference>
<keyword evidence="1" id="KW-0963">Cytoplasm</keyword>
<dbReference type="PANTHER" id="PTHR19136">
    <property type="entry name" value="MOLYBDENUM COFACTOR GUANYLYLTRANSFERASE"/>
    <property type="match status" value="1"/>
</dbReference>
<dbReference type="InterPro" id="IPR029044">
    <property type="entry name" value="Nucleotide-diphossugar_trans"/>
</dbReference>
<keyword evidence="5" id="KW-0460">Magnesium</keyword>
<dbReference type="SUPFAM" id="SSF53448">
    <property type="entry name" value="Nucleotide-diphospho-sugar transferases"/>
    <property type="match status" value="1"/>
</dbReference>
<evidence type="ECO:0000313" key="10">
    <source>
        <dbReference type="Proteomes" id="UP001501598"/>
    </source>
</evidence>
<evidence type="ECO:0000256" key="5">
    <source>
        <dbReference type="ARBA" id="ARBA00022842"/>
    </source>
</evidence>
<keyword evidence="9" id="KW-0548">Nucleotidyltransferase</keyword>
<keyword evidence="3" id="KW-0479">Metal-binding</keyword>
<dbReference type="EMBL" id="BAABGT010000099">
    <property type="protein sequence ID" value="GAA4556632.1"/>
    <property type="molecule type" value="Genomic_DNA"/>
</dbReference>
<dbReference type="InterPro" id="IPR025877">
    <property type="entry name" value="MobA-like_NTP_Trfase"/>
</dbReference>
<keyword evidence="10" id="KW-1185">Reference proteome</keyword>
<evidence type="ECO:0000256" key="4">
    <source>
        <dbReference type="ARBA" id="ARBA00022741"/>
    </source>
</evidence>
<keyword evidence="6" id="KW-0342">GTP-binding</keyword>
<keyword evidence="4" id="KW-0547">Nucleotide-binding</keyword>
<dbReference type="Gene3D" id="3.90.550.10">
    <property type="entry name" value="Spore Coat Polysaccharide Biosynthesis Protein SpsA, Chain A"/>
    <property type="match status" value="1"/>
</dbReference>
<evidence type="ECO:0000256" key="6">
    <source>
        <dbReference type="ARBA" id="ARBA00023134"/>
    </source>
</evidence>
<evidence type="ECO:0000259" key="8">
    <source>
        <dbReference type="Pfam" id="PF12804"/>
    </source>
</evidence>
<keyword evidence="2" id="KW-0808">Transferase</keyword>
<dbReference type="PANTHER" id="PTHR19136:SF81">
    <property type="entry name" value="MOLYBDENUM COFACTOR GUANYLYLTRANSFERASE"/>
    <property type="match status" value="1"/>
</dbReference>
<evidence type="ECO:0000256" key="1">
    <source>
        <dbReference type="ARBA" id="ARBA00022490"/>
    </source>
</evidence>
<dbReference type="Pfam" id="PF12804">
    <property type="entry name" value="NTP_transf_3"/>
    <property type="match status" value="1"/>
</dbReference>
<evidence type="ECO:0000256" key="7">
    <source>
        <dbReference type="ARBA" id="ARBA00023150"/>
    </source>
</evidence>
<gene>
    <name evidence="9" type="ORF">GCM10023175_59230</name>
</gene>
<sequence>MGRSKAWLDWRGAPLLAYVVGVVRTVVDGPVIVVGAPGQELPEVGAEVVADPVEGRGPLQGIATGLAAVGDRADAAFVASVDLPFLHPAYVRRVLALLGGHDVLLPVVHGHHQPLAAAYRVGLAGQVAALIDAGRNRPPDLFAVVDTRRVEAAELRADPALAAADPELESLRNVNTPDEYAAALDQN</sequence>
<comment type="caution">
    <text evidence="9">The sequence shown here is derived from an EMBL/GenBank/DDBJ whole genome shotgun (WGS) entry which is preliminary data.</text>
</comment>
<name>A0ABP8S080_9PSEU</name>
<dbReference type="InterPro" id="IPR013482">
    <property type="entry name" value="Molybde_CF_guanTrfase"/>
</dbReference>
<dbReference type="CDD" id="cd02503">
    <property type="entry name" value="MobA"/>
    <property type="match status" value="1"/>
</dbReference>